<dbReference type="EMBL" id="BAAAMR010000050">
    <property type="protein sequence ID" value="GAA2148888.1"/>
    <property type="molecule type" value="Genomic_DNA"/>
</dbReference>
<dbReference type="Proteomes" id="UP001501020">
    <property type="component" value="Unassembled WGS sequence"/>
</dbReference>
<evidence type="ECO:0000256" key="1">
    <source>
        <dbReference type="SAM" id="Phobius"/>
    </source>
</evidence>
<gene>
    <name evidence="2" type="ORF">GCM10009727_52060</name>
</gene>
<reference evidence="2 3" key="1">
    <citation type="journal article" date="2019" name="Int. J. Syst. Evol. Microbiol.">
        <title>The Global Catalogue of Microorganisms (GCM) 10K type strain sequencing project: providing services to taxonomists for standard genome sequencing and annotation.</title>
        <authorList>
            <consortium name="The Broad Institute Genomics Platform"/>
            <consortium name="The Broad Institute Genome Sequencing Center for Infectious Disease"/>
            <person name="Wu L."/>
            <person name="Ma J."/>
        </authorList>
    </citation>
    <scope>NUCLEOTIDE SEQUENCE [LARGE SCALE GENOMIC DNA]</scope>
    <source>
        <strain evidence="2 3">JCM 13850</strain>
    </source>
</reference>
<dbReference type="RefSeq" id="WP_344272231.1">
    <property type="nucleotide sequence ID" value="NZ_BAAAMR010000050.1"/>
</dbReference>
<organism evidence="2 3">
    <name type="scientific">Actinomadura napierensis</name>
    <dbReference type="NCBI Taxonomy" id="267854"/>
    <lineage>
        <taxon>Bacteria</taxon>
        <taxon>Bacillati</taxon>
        <taxon>Actinomycetota</taxon>
        <taxon>Actinomycetes</taxon>
        <taxon>Streptosporangiales</taxon>
        <taxon>Thermomonosporaceae</taxon>
        <taxon>Actinomadura</taxon>
    </lineage>
</organism>
<proteinExistence type="predicted"/>
<keyword evidence="1" id="KW-0472">Membrane</keyword>
<feature type="transmembrane region" description="Helical" evidence="1">
    <location>
        <begin position="44"/>
        <end position="65"/>
    </location>
</feature>
<sequence length="104" mass="10363">MLDVVSAALNVVDHAHAVVAAIPNPGQGAKPPGADQLEKILKWVAWIVFGMCVAGVLIVAGRMAISHRRGEGGEHASGLAWVFAACILAGSASALVGALVGGGS</sequence>
<evidence type="ECO:0008006" key="4">
    <source>
        <dbReference type="Google" id="ProtNLM"/>
    </source>
</evidence>
<evidence type="ECO:0000313" key="3">
    <source>
        <dbReference type="Proteomes" id="UP001501020"/>
    </source>
</evidence>
<keyword evidence="1" id="KW-1133">Transmembrane helix</keyword>
<keyword evidence="3" id="KW-1185">Reference proteome</keyword>
<feature type="transmembrane region" description="Helical" evidence="1">
    <location>
        <begin position="77"/>
        <end position="100"/>
    </location>
</feature>
<name>A0ABN2ZWD8_9ACTN</name>
<keyword evidence="1" id="KW-0812">Transmembrane</keyword>
<comment type="caution">
    <text evidence="2">The sequence shown here is derived from an EMBL/GenBank/DDBJ whole genome shotgun (WGS) entry which is preliminary data.</text>
</comment>
<accession>A0ABN2ZWD8</accession>
<protein>
    <recommendedName>
        <fullName evidence="4">Conjugal transfer protein TrbC</fullName>
    </recommendedName>
</protein>
<evidence type="ECO:0000313" key="2">
    <source>
        <dbReference type="EMBL" id="GAA2148888.1"/>
    </source>
</evidence>